<dbReference type="EMBL" id="JH818141">
    <property type="protein sequence ID" value="EKC28317.1"/>
    <property type="molecule type" value="Genomic_DNA"/>
</dbReference>
<dbReference type="InParanoid" id="K1PVD4"/>
<accession>K1PVD4</accession>
<feature type="region of interest" description="Disordered" evidence="1">
    <location>
        <begin position="287"/>
        <end position="310"/>
    </location>
</feature>
<dbReference type="Gene3D" id="2.10.50.10">
    <property type="entry name" value="Tumor Necrosis Factor Receptor, subunit A, domain 2"/>
    <property type="match status" value="1"/>
</dbReference>
<dbReference type="InterPro" id="IPR001368">
    <property type="entry name" value="TNFR/NGFR_Cys_rich_reg"/>
</dbReference>
<evidence type="ECO:0000256" key="2">
    <source>
        <dbReference type="SAM" id="SignalP"/>
    </source>
</evidence>
<feature type="chain" id="PRO_5043579247" evidence="2">
    <location>
        <begin position="23"/>
        <end position="370"/>
    </location>
</feature>
<protein>
    <submittedName>
        <fullName evidence="3">Uncharacterized protein</fullName>
    </submittedName>
</protein>
<evidence type="ECO:0000313" key="3">
    <source>
        <dbReference type="EMBL" id="EKC28317.1"/>
    </source>
</evidence>
<reference evidence="3" key="1">
    <citation type="journal article" date="2012" name="Nature">
        <title>The oyster genome reveals stress adaptation and complexity of shell formation.</title>
        <authorList>
            <person name="Zhang G."/>
            <person name="Fang X."/>
            <person name="Guo X."/>
            <person name="Li L."/>
            <person name="Luo R."/>
            <person name="Xu F."/>
            <person name="Yang P."/>
            <person name="Zhang L."/>
            <person name="Wang X."/>
            <person name="Qi H."/>
            <person name="Xiong Z."/>
            <person name="Que H."/>
            <person name="Xie Y."/>
            <person name="Holland P.W."/>
            <person name="Paps J."/>
            <person name="Zhu Y."/>
            <person name="Wu F."/>
            <person name="Chen Y."/>
            <person name="Wang J."/>
            <person name="Peng C."/>
            <person name="Meng J."/>
            <person name="Yang L."/>
            <person name="Liu J."/>
            <person name="Wen B."/>
            <person name="Zhang N."/>
            <person name="Huang Z."/>
            <person name="Zhu Q."/>
            <person name="Feng Y."/>
            <person name="Mount A."/>
            <person name="Hedgecock D."/>
            <person name="Xu Z."/>
            <person name="Liu Y."/>
            <person name="Domazet-Loso T."/>
            <person name="Du Y."/>
            <person name="Sun X."/>
            <person name="Zhang S."/>
            <person name="Liu B."/>
            <person name="Cheng P."/>
            <person name="Jiang X."/>
            <person name="Li J."/>
            <person name="Fan D."/>
            <person name="Wang W."/>
            <person name="Fu W."/>
            <person name="Wang T."/>
            <person name="Wang B."/>
            <person name="Zhang J."/>
            <person name="Peng Z."/>
            <person name="Li Y."/>
            <person name="Li N."/>
            <person name="Wang J."/>
            <person name="Chen M."/>
            <person name="He Y."/>
            <person name="Tan F."/>
            <person name="Song X."/>
            <person name="Zheng Q."/>
            <person name="Huang R."/>
            <person name="Yang H."/>
            <person name="Du X."/>
            <person name="Chen L."/>
            <person name="Yang M."/>
            <person name="Gaffney P.M."/>
            <person name="Wang S."/>
            <person name="Luo L."/>
            <person name="She Z."/>
            <person name="Ming Y."/>
            <person name="Huang W."/>
            <person name="Zhang S."/>
            <person name="Huang B."/>
            <person name="Zhang Y."/>
            <person name="Qu T."/>
            <person name="Ni P."/>
            <person name="Miao G."/>
            <person name="Wang J."/>
            <person name="Wang Q."/>
            <person name="Steinberg C.E."/>
            <person name="Wang H."/>
            <person name="Li N."/>
            <person name="Qian L."/>
            <person name="Zhang G."/>
            <person name="Li Y."/>
            <person name="Yang H."/>
            <person name="Liu X."/>
            <person name="Wang J."/>
            <person name="Yin Y."/>
            <person name="Wang J."/>
        </authorList>
    </citation>
    <scope>NUCLEOTIDE SEQUENCE [LARGE SCALE GENOMIC DNA]</scope>
    <source>
        <strain evidence="3">05x7-T-G4-1.051#20</strain>
    </source>
</reference>
<evidence type="ECO:0000256" key="1">
    <source>
        <dbReference type="SAM" id="MobiDB-lite"/>
    </source>
</evidence>
<gene>
    <name evidence="3" type="ORF">CGI_10021624</name>
</gene>
<dbReference type="HOGENOM" id="CLU_748528_0_0_1"/>
<keyword evidence="2" id="KW-0732">Signal</keyword>
<feature type="compositionally biased region" description="Polar residues" evidence="1">
    <location>
        <begin position="287"/>
        <end position="301"/>
    </location>
</feature>
<sequence length="370" mass="40817">MNLLSPVMRLIVSSMLIQLVLQMCGACQAGFRESREGKCLETTICYPGEGYRLGDGSMTNPKDTCYKCPNGTYNRDKIDTAKLDNIQLDVCAPIDCSCGHDGTIIKNDDSCEKGEEKICVCDREHLFYGWDPLACQRMEDQSLISRIKRPGNELTNSGEVQRCRKGYFKTSGDLSICKPHTSCAAEAGLRVKVEGTATSDAVCDNATNVPSSMEITSYPPIDEIVTNNVTHPTEGNYGNRFPEHIPCLQSLIEKIRHLLRRNEPDTPGDEHFIQIYEDINEVDQSQPNDELTYSSEPSSDLPSYVRNDAFSRPGTLVAPMMPESINSVTHPSNLASPSEDDCGELIVSGQRARDVDGPFSEQLDSGLGEQ</sequence>
<feature type="region of interest" description="Disordered" evidence="1">
    <location>
        <begin position="324"/>
        <end position="370"/>
    </location>
</feature>
<name>K1PVD4_MAGGI</name>
<dbReference type="SMART" id="SM00208">
    <property type="entry name" value="TNFR"/>
    <property type="match status" value="1"/>
</dbReference>
<organism evidence="3">
    <name type="scientific">Magallana gigas</name>
    <name type="common">Pacific oyster</name>
    <name type="synonym">Crassostrea gigas</name>
    <dbReference type="NCBI Taxonomy" id="29159"/>
    <lineage>
        <taxon>Eukaryota</taxon>
        <taxon>Metazoa</taxon>
        <taxon>Spiralia</taxon>
        <taxon>Lophotrochozoa</taxon>
        <taxon>Mollusca</taxon>
        <taxon>Bivalvia</taxon>
        <taxon>Autobranchia</taxon>
        <taxon>Pteriomorphia</taxon>
        <taxon>Ostreida</taxon>
        <taxon>Ostreoidea</taxon>
        <taxon>Ostreidae</taxon>
        <taxon>Magallana</taxon>
    </lineage>
</organism>
<proteinExistence type="predicted"/>
<dbReference type="AlphaFoldDB" id="K1PVD4"/>
<feature type="signal peptide" evidence="2">
    <location>
        <begin position="1"/>
        <end position="22"/>
    </location>
</feature>
<feature type="compositionally biased region" description="Polar residues" evidence="1">
    <location>
        <begin position="324"/>
        <end position="336"/>
    </location>
</feature>